<gene>
    <name evidence="2" type="ORF">Cni_G11561</name>
</gene>
<evidence type="ECO:0000313" key="3">
    <source>
        <dbReference type="Proteomes" id="UP001327560"/>
    </source>
</evidence>
<dbReference type="AlphaFoldDB" id="A0AAQ3K6B9"/>
<name>A0AAQ3K6B9_9LILI</name>
<proteinExistence type="predicted"/>
<feature type="region of interest" description="Disordered" evidence="1">
    <location>
        <begin position="1"/>
        <end position="53"/>
    </location>
</feature>
<keyword evidence="3" id="KW-1185">Reference proteome</keyword>
<feature type="region of interest" description="Disordered" evidence="1">
    <location>
        <begin position="103"/>
        <end position="144"/>
    </location>
</feature>
<organism evidence="2 3">
    <name type="scientific">Canna indica</name>
    <name type="common">Indian-shot</name>
    <dbReference type="NCBI Taxonomy" id="4628"/>
    <lineage>
        <taxon>Eukaryota</taxon>
        <taxon>Viridiplantae</taxon>
        <taxon>Streptophyta</taxon>
        <taxon>Embryophyta</taxon>
        <taxon>Tracheophyta</taxon>
        <taxon>Spermatophyta</taxon>
        <taxon>Magnoliopsida</taxon>
        <taxon>Liliopsida</taxon>
        <taxon>Zingiberales</taxon>
        <taxon>Cannaceae</taxon>
        <taxon>Canna</taxon>
    </lineage>
</organism>
<accession>A0AAQ3K6B9</accession>
<dbReference type="Proteomes" id="UP001327560">
    <property type="component" value="Chromosome 3"/>
</dbReference>
<evidence type="ECO:0000256" key="1">
    <source>
        <dbReference type="SAM" id="MobiDB-lite"/>
    </source>
</evidence>
<protein>
    <submittedName>
        <fullName evidence="2">Zinc finger protein STAMENLESS 1</fullName>
    </submittedName>
</protein>
<evidence type="ECO:0000313" key="2">
    <source>
        <dbReference type="EMBL" id="WOL02842.1"/>
    </source>
</evidence>
<feature type="compositionally biased region" description="Low complexity" evidence="1">
    <location>
        <begin position="121"/>
        <end position="134"/>
    </location>
</feature>
<dbReference type="EMBL" id="CP136892">
    <property type="protein sequence ID" value="WOL02842.1"/>
    <property type="molecule type" value="Genomic_DNA"/>
</dbReference>
<feature type="compositionally biased region" description="Low complexity" evidence="1">
    <location>
        <begin position="36"/>
        <end position="46"/>
    </location>
</feature>
<sequence length="208" mass="22619">MNPAVGTRGMVKRSEGNALDLNNLPEEHGKQPVEESSMTTAASADTSQRETETLNRARQLVFSNEGLAGATAMGNSLRDLHLGSSHIPSGGFQHRGVDPCLSFRPVYPRGPTQPSNPSQMQPYVYPPSSSHSLPYSPPSYQPSHLPAASSNYYPAHHPNYGALAHSFAMEGRDGGPRSQEENWGCSYGHVQHMDSSSAVDRFRDNFHS</sequence>
<reference evidence="2 3" key="1">
    <citation type="submission" date="2023-10" db="EMBL/GenBank/DDBJ databases">
        <title>Chromosome-scale genome assembly provides insights into flower coloration mechanisms of Canna indica.</title>
        <authorList>
            <person name="Li C."/>
        </authorList>
    </citation>
    <scope>NUCLEOTIDE SEQUENCE [LARGE SCALE GENOMIC DNA]</scope>
    <source>
        <tissue evidence="2">Flower</tissue>
    </source>
</reference>